<dbReference type="AlphaFoldDB" id="Q5Y1C6"/>
<evidence type="ECO:0000256" key="1">
    <source>
        <dbReference type="SAM" id="MobiDB-lite"/>
    </source>
</evidence>
<feature type="compositionally biased region" description="Low complexity" evidence="1">
    <location>
        <begin position="71"/>
        <end position="83"/>
    </location>
</feature>
<name>Q5Y1C6_9ZZZZ</name>
<feature type="region of interest" description="Disordered" evidence="1">
    <location>
        <begin position="296"/>
        <end position="335"/>
    </location>
</feature>
<feature type="compositionally biased region" description="Polar residues" evidence="1">
    <location>
        <begin position="92"/>
        <end position="103"/>
    </location>
</feature>
<proteinExistence type="predicted"/>
<feature type="non-terminal residue" evidence="2">
    <location>
        <position position="357"/>
    </location>
</feature>
<dbReference type="EMBL" id="AY713439">
    <property type="protein sequence ID" value="AAU84547.1"/>
    <property type="molecule type" value="Genomic_DNA"/>
</dbReference>
<evidence type="ECO:0000313" key="2">
    <source>
        <dbReference type="EMBL" id="AAU84547.1"/>
    </source>
</evidence>
<sequence>MKPGTKDVLGVEVKNSANIQKGHDNLLDFIDKYKNPSTGNTTATSPKSSSPRSTALARTKQRGGALVKQPGGALATTTTSSGGQRSAGGGLQTRNGARASVNTKPGGIPTPGNPGGYGTSRSTAKPNNVRGSVPTSASVSQPAGQGLRQAARQVAGAGLNVGLRGLSALQVADSNLTPEQRGHAALSVINPMLGFVTQNILSPSHKFMSKLTNTEDAIYQGRMPGVRRFGPMRGATTVAATAAPAETGKPLQKLPGQENRAPADLRGSITPGIMQPAASNLGEGASMDAAERFRPGAGYPMGVIRPDDYPVLSKKPEKTPDTSAKTGPKLDPNATERFKTAFNAGNNNMDQIQAMYA</sequence>
<feature type="compositionally biased region" description="Polar residues" evidence="1">
    <location>
        <begin position="35"/>
        <end position="53"/>
    </location>
</feature>
<accession>Q5Y1C6</accession>
<feature type="region of interest" description="Disordered" evidence="1">
    <location>
        <begin position="30"/>
        <end position="141"/>
    </location>
</feature>
<reference evidence="2" key="1">
    <citation type="journal article" date="2005" name="Environ. Microbiol.">
        <title>Potential photosynthesis gene recombination between Prochlorococcus and Synechococcus via viral intermediates.</title>
        <authorList>
            <person name="Zeidner G."/>
            <person name="Bielawski J.P."/>
            <person name="Shmoish M."/>
            <person name="Scanlan D.J."/>
            <person name="Sabehi G."/>
            <person name="Beja O."/>
        </authorList>
    </citation>
    <scope>NUCLEOTIDE SEQUENCE</scope>
    <source>
        <strain evidence="2">1</strain>
    </source>
</reference>
<organism evidence="2">
    <name type="scientific">uncultured organism BAC21E04</name>
    <dbReference type="NCBI Taxonomy" id="382346"/>
    <lineage>
        <taxon>unclassified sequences</taxon>
        <taxon>environmental samples</taxon>
    </lineage>
</organism>
<feature type="compositionally biased region" description="Polar residues" evidence="1">
    <location>
        <begin position="119"/>
        <end position="141"/>
    </location>
</feature>
<protein>
    <submittedName>
        <fullName evidence="2">Uncharacterized protein</fullName>
    </submittedName>
</protein>